<evidence type="ECO:0000256" key="5">
    <source>
        <dbReference type="SAM" id="Coils"/>
    </source>
</evidence>
<organism evidence="8 9">
    <name type="scientific">Coprinopsis marcescibilis</name>
    <name type="common">Agaric fungus</name>
    <name type="synonym">Psathyrella marcescibilis</name>
    <dbReference type="NCBI Taxonomy" id="230819"/>
    <lineage>
        <taxon>Eukaryota</taxon>
        <taxon>Fungi</taxon>
        <taxon>Dikarya</taxon>
        <taxon>Basidiomycota</taxon>
        <taxon>Agaricomycotina</taxon>
        <taxon>Agaricomycetes</taxon>
        <taxon>Agaricomycetidae</taxon>
        <taxon>Agaricales</taxon>
        <taxon>Agaricineae</taxon>
        <taxon>Psathyrellaceae</taxon>
        <taxon>Coprinopsis</taxon>
    </lineage>
</organism>
<keyword evidence="2 4" id="KW-0863">Zinc-finger</keyword>
<keyword evidence="3" id="KW-0862">Zinc</keyword>
<feature type="compositionally biased region" description="Basic and acidic residues" evidence="6">
    <location>
        <begin position="282"/>
        <end position="300"/>
    </location>
</feature>
<dbReference type="EMBL" id="ML210148">
    <property type="protein sequence ID" value="TFK29713.1"/>
    <property type="molecule type" value="Genomic_DNA"/>
</dbReference>
<evidence type="ECO:0000256" key="2">
    <source>
        <dbReference type="ARBA" id="ARBA00022771"/>
    </source>
</evidence>
<dbReference type="Proteomes" id="UP000307440">
    <property type="component" value="Unassembled WGS sequence"/>
</dbReference>
<dbReference type="SMART" id="SM00184">
    <property type="entry name" value="RING"/>
    <property type="match status" value="1"/>
</dbReference>
<accession>A0A5C3LBD4</accession>
<feature type="region of interest" description="Disordered" evidence="6">
    <location>
        <begin position="1"/>
        <end position="25"/>
    </location>
</feature>
<dbReference type="Pfam" id="PF00097">
    <property type="entry name" value="zf-C3HC4"/>
    <property type="match status" value="1"/>
</dbReference>
<dbReference type="PROSITE" id="PS00518">
    <property type="entry name" value="ZF_RING_1"/>
    <property type="match status" value="1"/>
</dbReference>
<evidence type="ECO:0000313" key="9">
    <source>
        <dbReference type="Proteomes" id="UP000307440"/>
    </source>
</evidence>
<dbReference type="STRING" id="230819.A0A5C3LBD4"/>
<evidence type="ECO:0000256" key="6">
    <source>
        <dbReference type="SAM" id="MobiDB-lite"/>
    </source>
</evidence>
<gene>
    <name evidence="8" type="ORF">FA15DRAFT_663884</name>
</gene>
<feature type="domain" description="RING-type" evidence="7">
    <location>
        <begin position="159"/>
        <end position="211"/>
    </location>
</feature>
<dbReference type="InterPro" id="IPR017907">
    <property type="entry name" value="Znf_RING_CS"/>
</dbReference>
<dbReference type="PANTHER" id="PTHR23041">
    <property type="entry name" value="RING FINGER DOMAIN-CONTAINING"/>
    <property type="match status" value="1"/>
</dbReference>
<dbReference type="PROSITE" id="PS50089">
    <property type="entry name" value="ZF_RING_2"/>
    <property type="match status" value="1"/>
</dbReference>
<evidence type="ECO:0000256" key="4">
    <source>
        <dbReference type="PROSITE-ProRule" id="PRU00175"/>
    </source>
</evidence>
<dbReference type="InterPro" id="IPR001841">
    <property type="entry name" value="Znf_RING"/>
</dbReference>
<dbReference type="SUPFAM" id="SSF57850">
    <property type="entry name" value="RING/U-box"/>
    <property type="match status" value="1"/>
</dbReference>
<protein>
    <recommendedName>
        <fullName evidence="7">RING-type domain-containing protein</fullName>
    </recommendedName>
</protein>
<sequence length="344" mass="38983">MPADTSSDSAILTRRSSRLSAKEAVTQRLGLGARRRKNSERGIRAGEIRKSSRTTRTKPYFEPTISHSVPFEAEAESSNTRHQPQPALRRSLRIAPADLVRRENALFAAEQDHKRQAEELLAKVLNAEKQLQETAQLLSQIAERDQRETLSHLEEHFLCPLCYEVMSAPHSLNAGSCGHSFCGMCILKWFFSRLHVPCENWHESVDCPICRSLLTMTPEATPREESTFPFVPNRLASTVITSYIEKISTPPVNTAMTVKREENEGVLVSGSKRGRNCSRANKAKEEEEHQPRTPDLDAWRDGGHLKVEWTRKDREGKAEMGRLLQSWKDLTSTQFVGWKLRLGV</sequence>
<reference evidence="8 9" key="1">
    <citation type="journal article" date="2019" name="Nat. Ecol. Evol.">
        <title>Megaphylogeny resolves global patterns of mushroom evolution.</title>
        <authorList>
            <person name="Varga T."/>
            <person name="Krizsan K."/>
            <person name="Foldi C."/>
            <person name="Dima B."/>
            <person name="Sanchez-Garcia M."/>
            <person name="Sanchez-Ramirez S."/>
            <person name="Szollosi G.J."/>
            <person name="Szarkandi J.G."/>
            <person name="Papp V."/>
            <person name="Albert L."/>
            <person name="Andreopoulos W."/>
            <person name="Angelini C."/>
            <person name="Antonin V."/>
            <person name="Barry K.W."/>
            <person name="Bougher N.L."/>
            <person name="Buchanan P."/>
            <person name="Buyck B."/>
            <person name="Bense V."/>
            <person name="Catcheside P."/>
            <person name="Chovatia M."/>
            <person name="Cooper J."/>
            <person name="Damon W."/>
            <person name="Desjardin D."/>
            <person name="Finy P."/>
            <person name="Geml J."/>
            <person name="Haridas S."/>
            <person name="Hughes K."/>
            <person name="Justo A."/>
            <person name="Karasinski D."/>
            <person name="Kautmanova I."/>
            <person name="Kiss B."/>
            <person name="Kocsube S."/>
            <person name="Kotiranta H."/>
            <person name="LaButti K.M."/>
            <person name="Lechner B.E."/>
            <person name="Liimatainen K."/>
            <person name="Lipzen A."/>
            <person name="Lukacs Z."/>
            <person name="Mihaltcheva S."/>
            <person name="Morgado L.N."/>
            <person name="Niskanen T."/>
            <person name="Noordeloos M.E."/>
            <person name="Ohm R.A."/>
            <person name="Ortiz-Santana B."/>
            <person name="Ovrebo C."/>
            <person name="Racz N."/>
            <person name="Riley R."/>
            <person name="Savchenko A."/>
            <person name="Shiryaev A."/>
            <person name="Soop K."/>
            <person name="Spirin V."/>
            <person name="Szebenyi C."/>
            <person name="Tomsovsky M."/>
            <person name="Tulloss R.E."/>
            <person name="Uehling J."/>
            <person name="Grigoriev I.V."/>
            <person name="Vagvolgyi C."/>
            <person name="Papp T."/>
            <person name="Martin F.M."/>
            <person name="Miettinen O."/>
            <person name="Hibbett D.S."/>
            <person name="Nagy L.G."/>
        </authorList>
    </citation>
    <scope>NUCLEOTIDE SEQUENCE [LARGE SCALE GENOMIC DNA]</scope>
    <source>
        <strain evidence="8 9">CBS 121175</strain>
    </source>
</reference>
<feature type="region of interest" description="Disordered" evidence="6">
    <location>
        <begin position="64"/>
        <end position="87"/>
    </location>
</feature>
<proteinExistence type="predicted"/>
<keyword evidence="5" id="KW-0175">Coiled coil</keyword>
<dbReference type="GO" id="GO:0008270">
    <property type="term" value="F:zinc ion binding"/>
    <property type="evidence" value="ECO:0007669"/>
    <property type="project" value="UniProtKB-KW"/>
</dbReference>
<dbReference type="PANTHER" id="PTHR23041:SF78">
    <property type="entry name" value="E3 UBIQUITIN-PROTEIN LIGASE RNF4"/>
    <property type="match status" value="1"/>
</dbReference>
<feature type="coiled-coil region" evidence="5">
    <location>
        <begin position="110"/>
        <end position="144"/>
    </location>
</feature>
<dbReference type="InterPro" id="IPR013083">
    <property type="entry name" value="Znf_RING/FYVE/PHD"/>
</dbReference>
<evidence type="ECO:0000259" key="7">
    <source>
        <dbReference type="PROSITE" id="PS50089"/>
    </source>
</evidence>
<feature type="region of interest" description="Disordered" evidence="6">
    <location>
        <begin position="271"/>
        <end position="300"/>
    </location>
</feature>
<evidence type="ECO:0000256" key="3">
    <source>
        <dbReference type="ARBA" id="ARBA00022833"/>
    </source>
</evidence>
<feature type="compositionally biased region" description="Polar residues" evidence="6">
    <location>
        <begin position="1"/>
        <end position="10"/>
    </location>
</feature>
<name>A0A5C3LBD4_COPMA</name>
<dbReference type="OrthoDB" id="6105938at2759"/>
<dbReference type="AlphaFoldDB" id="A0A5C3LBD4"/>
<dbReference type="InterPro" id="IPR047134">
    <property type="entry name" value="RNF4"/>
</dbReference>
<dbReference type="InterPro" id="IPR018957">
    <property type="entry name" value="Znf_C3HC4_RING-type"/>
</dbReference>
<dbReference type="Gene3D" id="3.30.40.10">
    <property type="entry name" value="Zinc/RING finger domain, C3HC4 (zinc finger)"/>
    <property type="match status" value="1"/>
</dbReference>
<keyword evidence="1" id="KW-0479">Metal-binding</keyword>
<keyword evidence="9" id="KW-1185">Reference proteome</keyword>
<evidence type="ECO:0000256" key="1">
    <source>
        <dbReference type="ARBA" id="ARBA00022723"/>
    </source>
</evidence>
<evidence type="ECO:0000313" key="8">
    <source>
        <dbReference type="EMBL" id="TFK29713.1"/>
    </source>
</evidence>